<keyword evidence="1" id="KW-1133">Transmembrane helix</keyword>
<accession>A0A6G5AF86</accession>
<feature type="transmembrane region" description="Helical" evidence="1">
    <location>
        <begin position="67"/>
        <end position="90"/>
    </location>
</feature>
<keyword evidence="1" id="KW-0812">Transmembrane</keyword>
<reference evidence="2" key="1">
    <citation type="submission" date="2020-03" db="EMBL/GenBank/DDBJ databases">
        <title>A transcriptome and proteome of the tick Rhipicephalus microplus shaped by the genetic composition of its hosts and developmental stage.</title>
        <authorList>
            <person name="Garcia G.R."/>
            <person name="Ribeiro J.M.C."/>
            <person name="Maruyama S.R."/>
            <person name="Gardinasse L.G."/>
            <person name="Nelson K."/>
            <person name="Ferreira B.R."/>
            <person name="Andrade T.G."/>
            <person name="Santos I.K.F.M."/>
        </authorList>
    </citation>
    <scope>NUCLEOTIDE SEQUENCE</scope>
    <source>
        <strain evidence="2">NSGR</strain>
        <tissue evidence="2">Salivary glands</tissue>
    </source>
</reference>
<dbReference type="EMBL" id="GIKN01007379">
    <property type="protein sequence ID" value="NIE49652.1"/>
    <property type="molecule type" value="Transcribed_RNA"/>
</dbReference>
<organism evidence="2">
    <name type="scientific">Rhipicephalus microplus</name>
    <name type="common">Cattle tick</name>
    <name type="synonym">Boophilus microplus</name>
    <dbReference type="NCBI Taxonomy" id="6941"/>
    <lineage>
        <taxon>Eukaryota</taxon>
        <taxon>Metazoa</taxon>
        <taxon>Ecdysozoa</taxon>
        <taxon>Arthropoda</taxon>
        <taxon>Chelicerata</taxon>
        <taxon>Arachnida</taxon>
        <taxon>Acari</taxon>
        <taxon>Parasitiformes</taxon>
        <taxon>Ixodida</taxon>
        <taxon>Ixodoidea</taxon>
        <taxon>Ixodidae</taxon>
        <taxon>Rhipicephalinae</taxon>
        <taxon>Rhipicephalus</taxon>
        <taxon>Boophilus</taxon>
    </lineage>
</organism>
<proteinExistence type="predicted"/>
<dbReference type="AlphaFoldDB" id="A0A6G5AF86"/>
<keyword evidence="1" id="KW-0472">Membrane</keyword>
<sequence>MFLFNAKFNTVTLRSTDLSCRDAQCISRLHTLSYCTAVFDCFMPLLLVRHKYLVIPKILLSVHKACTYYHCLACYMVHFVSLLFACLFLYKTVPASAFIKHTGAMCLSQQCELVAFTVSLPAA</sequence>
<evidence type="ECO:0000256" key="1">
    <source>
        <dbReference type="SAM" id="Phobius"/>
    </source>
</evidence>
<evidence type="ECO:0000313" key="2">
    <source>
        <dbReference type="EMBL" id="NIE49652.1"/>
    </source>
</evidence>
<protein>
    <submittedName>
        <fullName evidence="2">Uncharacterized protein</fullName>
    </submittedName>
</protein>
<feature type="transmembrane region" description="Helical" evidence="1">
    <location>
        <begin position="29"/>
        <end position="47"/>
    </location>
</feature>
<name>A0A6G5AF86_RHIMP</name>